<dbReference type="Gene3D" id="3.40.50.720">
    <property type="entry name" value="NAD(P)-binding Rossmann-like Domain"/>
    <property type="match status" value="1"/>
</dbReference>
<dbReference type="GO" id="GO:0016491">
    <property type="term" value="F:oxidoreductase activity"/>
    <property type="evidence" value="ECO:0007669"/>
    <property type="project" value="UniProtKB-KW"/>
</dbReference>
<sequence length="268" mass="27384">MRVTGTVAIVTGGGAGIGAAIARALAAGGASVVVADLAEDSAVAVASSIGDKAVGMGGDVSDPAVIDALVARAEKEFGPVDLYVANAGTAAGMGVDTPDDLWDIALNVNVLAHVRAARALVPGWLERGSGYFLSTASAAGLLTQIGSATYSVSKHAAVGFAEWMSVTYGDRGIAVSCLCPMGVNTALLNSGFETDQPGASVAASAVTQAGAVLEPDDVARVVMEAIDDERFLILPHPEVLEMYRRKGSDYGRWIGGMRKYRRALESGQ</sequence>
<keyword evidence="4" id="KW-1185">Reference proteome</keyword>
<reference evidence="3" key="2">
    <citation type="submission" date="2020-09" db="EMBL/GenBank/DDBJ databases">
        <authorList>
            <person name="Sun Q."/>
            <person name="Sedlacek I."/>
        </authorList>
    </citation>
    <scope>NUCLEOTIDE SEQUENCE</scope>
    <source>
        <strain evidence="3">CCM 7905</strain>
    </source>
</reference>
<dbReference type="InterPro" id="IPR002347">
    <property type="entry name" value="SDR_fam"/>
</dbReference>
<comment type="similarity">
    <text evidence="1">Belongs to the short-chain dehydrogenases/reductases (SDR) family.</text>
</comment>
<dbReference type="Proteomes" id="UP000654257">
    <property type="component" value="Unassembled WGS sequence"/>
</dbReference>
<dbReference type="PANTHER" id="PTHR43669">
    <property type="entry name" value="5-KETO-D-GLUCONATE 5-REDUCTASE"/>
    <property type="match status" value="1"/>
</dbReference>
<dbReference type="EMBL" id="BMCU01000001">
    <property type="protein sequence ID" value="GGG00741.1"/>
    <property type="molecule type" value="Genomic_DNA"/>
</dbReference>
<reference evidence="3" key="1">
    <citation type="journal article" date="2014" name="Int. J. Syst. Evol. Microbiol.">
        <title>Complete genome sequence of Corynebacterium casei LMG S-19264T (=DSM 44701T), isolated from a smear-ripened cheese.</title>
        <authorList>
            <consortium name="US DOE Joint Genome Institute (JGI-PGF)"/>
            <person name="Walter F."/>
            <person name="Albersmeier A."/>
            <person name="Kalinowski J."/>
            <person name="Ruckert C."/>
        </authorList>
    </citation>
    <scope>NUCLEOTIDE SEQUENCE</scope>
    <source>
        <strain evidence="3">CCM 7905</strain>
    </source>
</reference>
<dbReference type="RefSeq" id="WP_188543841.1">
    <property type="nucleotide sequence ID" value="NZ_BMCU01000001.1"/>
</dbReference>
<protein>
    <submittedName>
        <fullName evidence="3">Short chain dehydrogenase/reductase</fullName>
    </submittedName>
</protein>
<accession>A0A917FSZ7</accession>
<dbReference type="SUPFAM" id="SSF51735">
    <property type="entry name" value="NAD(P)-binding Rossmann-fold domains"/>
    <property type="match status" value="1"/>
</dbReference>
<evidence type="ECO:0000256" key="2">
    <source>
        <dbReference type="ARBA" id="ARBA00023002"/>
    </source>
</evidence>
<name>A0A917FSZ7_9NOCA</name>
<evidence type="ECO:0000313" key="3">
    <source>
        <dbReference type="EMBL" id="GGG00741.1"/>
    </source>
</evidence>
<dbReference type="InterPro" id="IPR036291">
    <property type="entry name" value="NAD(P)-bd_dom_sf"/>
</dbReference>
<dbReference type="PRINTS" id="PR00081">
    <property type="entry name" value="GDHRDH"/>
</dbReference>
<dbReference type="PANTHER" id="PTHR43669:SF3">
    <property type="entry name" value="ALCOHOL DEHYDROGENASE, PUTATIVE (AFU_ORTHOLOGUE AFUA_3G03445)-RELATED"/>
    <property type="match status" value="1"/>
</dbReference>
<keyword evidence="2" id="KW-0560">Oxidoreductase</keyword>
<proteinExistence type="inferred from homology"/>
<organism evidence="3 4">
    <name type="scientific">Rhodococcoides trifolii</name>
    <dbReference type="NCBI Taxonomy" id="908250"/>
    <lineage>
        <taxon>Bacteria</taxon>
        <taxon>Bacillati</taxon>
        <taxon>Actinomycetota</taxon>
        <taxon>Actinomycetes</taxon>
        <taxon>Mycobacteriales</taxon>
        <taxon>Nocardiaceae</taxon>
        <taxon>Rhodococcoides</taxon>
    </lineage>
</organism>
<dbReference type="PROSITE" id="PS00061">
    <property type="entry name" value="ADH_SHORT"/>
    <property type="match status" value="1"/>
</dbReference>
<dbReference type="Pfam" id="PF00106">
    <property type="entry name" value="adh_short"/>
    <property type="match status" value="1"/>
</dbReference>
<gene>
    <name evidence="3" type="ORF">GCM10007304_13360</name>
</gene>
<evidence type="ECO:0000313" key="4">
    <source>
        <dbReference type="Proteomes" id="UP000654257"/>
    </source>
</evidence>
<dbReference type="InterPro" id="IPR020904">
    <property type="entry name" value="Sc_DH/Rdtase_CS"/>
</dbReference>
<comment type="caution">
    <text evidence="3">The sequence shown here is derived from an EMBL/GenBank/DDBJ whole genome shotgun (WGS) entry which is preliminary data.</text>
</comment>
<dbReference type="AlphaFoldDB" id="A0A917FSZ7"/>
<evidence type="ECO:0000256" key="1">
    <source>
        <dbReference type="ARBA" id="ARBA00006484"/>
    </source>
</evidence>